<sequence length="1764" mass="194381">MFKYLSSLFLAVALLFTAQAPAQTFAHYAGASGKPLASNGMQQVAEYEYNIYVTSSAAPNMEAFEGSNYLLFKLPLQNYLASNRNNFDTGGSDLEPQGYFRWYNFRTDLNDDSNLQPYGFWMTQAALRNINYATTASSDKAGKSAGWFGWNLGNFGAPRVQNPFKTTGRGADLVRVGCWYKLTADCDNPDWEGADVACDVSRYQDYNDLDAYTPGTFTHEPTLSVRYIFHVRSAYTLANALRDALLKDNAEDKTYEDHKITVFGMLNAASSCAIRSNMPDAANYFFYPMSNADTKHVYATDAKYKITSSDFASTSLIHATKLIFRVYTADRTKYTDIAANVSGKTNMFNVSLNTINNTSNTWYDLDHNAVSKPADVKVGDEVYIVSYAADASGNKCPVGNMHVQFRSFYPKSDTQLADAPDRQTSYMESHYNQSMAPISFDQQLTTQTLDQPTDDKLNMTSVPRDFSSVSYGFVYQNLISKSWGGIMGGTDDIGGIWKNPQHSPMHGEYGFYKSAQYKTASPLSTNSQVSMSVQHNKWADQNTKNLSKNLRQQGKGYVWFTSPDATLFDRTHHDDPTKYGSFLYVDASDESRQIDQEDFQANLCSGSQIVVSAWVASYTSTPSGGTIPEQPQIVFVLYGLKDGKAYRLMNIASGDFTSNIDGYTPSGSQGTWYQVYGRGILPSSSNVEQYSNFRITIDNYCKGTNGADYAIDDIRIYQRSSKIMVVQNKPICPDARSESNVDQTITLKLKGNYQSLKDYAGTNASLFYRFYNVTDNQPVTGTDFYGSGMDSYGKVTIPSDYNATATLDDGTTLQFETENDKTVSLVLASKHFPLSSDKQYYVQIALPSSDDASQPDSWGTSAESCSTYSNNFQLTEENFVLNDVTGSLNTNVAVSCTSDEVTDYSIKGRVSTTNPEDGGAVTLSQVPFDWYIGTKDEFNGVTGLMEALDHFRQAYPTASNYNQTTNTTYTEDDKKVLQNNIYDASTNPGGKLMLLASTSLTGYPLKVGNYSVCAIPTVSELTINGYTYHLCEGAALQFKVRVSKQGVQLNLGRNGIPYANTSSVRNIRVGLPQLKIIQDNAAASLRIPISSRVVDGQKITTSNLMFVDGTNISTGDANIIMSNTNDPALQSQIGSLVFAKADQPDQPYNLLSSDSTVNIRLADGIINKIHEGYWYELQLQYVVTNSTDATVVNCPGETFFRLKIVPEFVSWYPTAENGTNSNWNNDLNWRRSTASELYNASYTDYGNTATFTGAATDNTVTRRDGSYAPMYFTKVTIPVLNAGLYPSLGYVEYNDVGQAIRLSNVKNAVSYSVDGDEADISHELEAYPANDEGSFYCQNYRGNVCDQIYLKAGAELRSQQFLVYNKAWTELELPVGKWYSVASPLKDTYAGDYYAPAASGRQETQTFENISWNSSDNNRVTYPFYQRAWGDKTVKEQDGSNGYTAWDSPMAMVPTDGTITSGANGWSHVYNTANAIYGSSDQNANYAFSLRVGDAYMPKGDLRNKNALVRLPKADATYSYQTVNSDGTASQTTVTLTRTDNGKLRVNADMSEAAVGEITVTPATVLPSNNHYYLIANPYTASISAAQFLSDNSGALETQNLWVLRGDTLIQLPSANANQVSTEYNVIRPQESFFVKMSANNQLVFNQGQQVDANIRSNTAEAANAKPMFITYAITRGAPTDIASVLATDEGDLKTWNPATGQLAVSYAGSDALVSLSVYTLDGRLWQVLRPQAATTYVQIPAGVYLVKGVTKKGSTKVKKQIVN</sequence>
<protein>
    <submittedName>
        <fullName evidence="2">T9SS type A sorting domain-containing protein</fullName>
    </submittedName>
</protein>
<feature type="chain" id="PRO_5029766238" evidence="1">
    <location>
        <begin position="23"/>
        <end position="1764"/>
    </location>
</feature>
<evidence type="ECO:0000313" key="2">
    <source>
        <dbReference type="EMBL" id="MST85058.1"/>
    </source>
</evidence>
<evidence type="ECO:0000313" key="3">
    <source>
        <dbReference type="Proteomes" id="UP000438914"/>
    </source>
</evidence>
<dbReference type="NCBIfam" id="TIGR04183">
    <property type="entry name" value="Por_Secre_tail"/>
    <property type="match status" value="1"/>
</dbReference>
<reference evidence="2 3" key="1">
    <citation type="submission" date="2019-08" db="EMBL/GenBank/DDBJ databases">
        <title>In-depth cultivation of the pig gut microbiome towards novel bacterial diversity and tailored functional studies.</title>
        <authorList>
            <person name="Wylensek D."/>
            <person name="Hitch T.C.A."/>
            <person name="Clavel T."/>
        </authorList>
    </citation>
    <scope>NUCLEOTIDE SEQUENCE [LARGE SCALE GENOMIC DNA]</scope>
    <source>
        <strain evidence="2 3">LKV-178-WT-2A</strain>
    </source>
</reference>
<accession>A0A7K0KGQ5</accession>
<dbReference type="RefSeq" id="WP_154534643.1">
    <property type="nucleotide sequence ID" value="NZ_VUNG01000027.1"/>
</dbReference>
<dbReference type="InterPro" id="IPR026444">
    <property type="entry name" value="Secre_tail"/>
</dbReference>
<dbReference type="Proteomes" id="UP000438914">
    <property type="component" value="Unassembled WGS sequence"/>
</dbReference>
<organism evidence="2 3">
    <name type="scientific">Hallella mizrahii</name>
    <dbReference type="NCBI Taxonomy" id="2606637"/>
    <lineage>
        <taxon>Bacteria</taxon>
        <taxon>Pseudomonadati</taxon>
        <taxon>Bacteroidota</taxon>
        <taxon>Bacteroidia</taxon>
        <taxon>Bacteroidales</taxon>
        <taxon>Prevotellaceae</taxon>
        <taxon>Hallella</taxon>
    </lineage>
</organism>
<feature type="signal peptide" evidence="1">
    <location>
        <begin position="1"/>
        <end position="22"/>
    </location>
</feature>
<proteinExistence type="predicted"/>
<keyword evidence="1" id="KW-0732">Signal</keyword>
<gene>
    <name evidence="2" type="ORF">FYJ73_10365</name>
</gene>
<name>A0A7K0KGQ5_9BACT</name>
<keyword evidence="3" id="KW-1185">Reference proteome</keyword>
<comment type="caution">
    <text evidence="2">The sequence shown here is derived from an EMBL/GenBank/DDBJ whole genome shotgun (WGS) entry which is preliminary data.</text>
</comment>
<dbReference type="EMBL" id="VUNG01000027">
    <property type="protein sequence ID" value="MST85058.1"/>
    <property type="molecule type" value="Genomic_DNA"/>
</dbReference>
<evidence type="ECO:0000256" key="1">
    <source>
        <dbReference type="SAM" id="SignalP"/>
    </source>
</evidence>